<dbReference type="EMBL" id="LHXT01000127">
    <property type="protein sequence ID" value="KXA96132.1"/>
    <property type="molecule type" value="Genomic_DNA"/>
</dbReference>
<name>A0A656YV08_9EURY</name>
<evidence type="ECO:0000313" key="2">
    <source>
        <dbReference type="EMBL" id="KXA96132.1"/>
    </source>
</evidence>
<evidence type="ECO:0000313" key="3">
    <source>
        <dbReference type="Proteomes" id="UP000070257"/>
    </source>
</evidence>
<sequence>MVDTPLNHSNCLTTQKETKPPPISKSRGDENGVQKPPSSKRVDTHTGPISGKKDSPPLTRVENPVDRHPKPAKYR</sequence>
<protein>
    <submittedName>
        <fullName evidence="2">Uncharacterized protein</fullName>
    </submittedName>
</protein>
<organism evidence="2 3">
    <name type="scientific">candidate division MSBL1 archaeon SCGC-AAA259J03</name>
    <dbReference type="NCBI Taxonomy" id="1698269"/>
    <lineage>
        <taxon>Archaea</taxon>
        <taxon>Methanobacteriati</taxon>
        <taxon>Methanobacteriota</taxon>
        <taxon>candidate division MSBL1</taxon>
    </lineage>
</organism>
<dbReference type="AlphaFoldDB" id="A0A656YV08"/>
<gene>
    <name evidence="2" type="ORF">AKJ39_05035</name>
</gene>
<feature type="region of interest" description="Disordered" evidence="1">
    <location>
        <begin position="1"/>
        <end position="75"/>
    </location>
</feature>
<reference evidence="2 3" key="1">
    <citation type="journal article" date="2016" name="Sci. Rep.">
        <title>Metabolic traits of an uncultured archaeal lineage -MSBL1- from brine pools of the Red Sea.</title>
        <authorList>
            <person name="Mwirichia R."/>
            <person name="Alam I."/>
            <person name="Rashid M."/>
            <person name="Vinu M."/>
            <person name="Ba-Alawi W."/>
            <person name="Anthony Kamau A."/>
            <person name="Kamanda Ngugi D."/>
            <person name="Goker M."/>
            <person name="Klenk H.P."/>
            <person name="Bajic V."/>
            <person name="Stingl U."/>
        </authorList>
    </citation>
    <scope>NUCLEOTIDE SEQUENCE [LARGE SCALE GENOMIC DNA]</scope>
    <source>
        <strain evidence="2">SCGC-AAA259J03</strain>
    </source>
</reference>
<proteinExistence type="predicted"/>
<feature type="compositionally biased region" description="Polar residues" evidence="1">
    <location>
        <begin position="1"/>
        <end position="15"/>
    </location>
</feature>
<comment type="caution">
    <text evidence="2">The sequence shown here is derived from an EMBL/GenBank/DDBJ whole genome shotgun (WGS) entry which is preliminary data.</text>
</comment>
<evidence type="ECO:0000256" key="1">
    <source>
        <dbReference type="SAM" id="MobiDB-lite"/>
    </source>
</evidence>
<accession>A0A656YV08</accession>
<keyword evidence="3" id="KW-1185">Reference proteome</keyword>
<dbReference type="Proteomes" id="UP000070257">
    <property type="component" value="Unassembled WGS sequence"/>
</dbReference>